<feature type="signal peptide" evidence="1">
    <location>
        <begin position="1"/>
        <end position="22"/>
    </location>
</feature>
<feature type="non-terminal residue" evidence="2">
    <location>
        <position position="70"/>
    </location>
</feature>
<protein>
    <submittedName>
        <fullName evidence="2">DUF2167 domain-containing protein</fullName>
    </submittedName>
</protein>
<evidence type="ECO:0000313" key="3">
    <source>
        <dbReference type="Proteomes" id="UP000297273"/>
    </source>
</evidence>
<feature type="chain" id="PRO_5047468445" evidence="1">
    <location>
        <begin position="23"/>
        <end position="70"/>
    </location>
</feature>
<dbReference type="Proteomes" id="UP000297273">
    <property type="component" value="Unassembled WGS sequence"/>
</dbReference>
<dbReference type="EMBL" id="RQGC01000005">
    <property type="protein sequence ID" value="TGL41210.1"/>
    <property type="molecule type" value="Genomic_DNA"/>
</dbReference>
<organism evidence="2 3">
    <name type="scientific">Leptospira langatensis</name>
    <dbReference type="NCBI Taxonomy" id="2484983"/>
    <lineage>
        <taxon>Bacteria</taxon>
        <taxon>Pseudomonadati</taxon>
        <taxon>Spirochaetota</taxon>
        <taxon>Spirochaetia</taxon>
        <taxon>Leptospirales</taxon>
        <taxon>Leptospiraceae</taxon>
        <taxon>Leptospira</taxon>
    </lineage>
</organism>
<evidence type="ECO:0000256" key="1">
    <source>
        <dbReference type="SAM" id="SignalP"/>
    </source>
</evidence>
<comment type="caution">
    <text evidence="2">The sequence shown here is derived from an EMBL/GenBank/DDBJ whole genome shotgun (WGS) entry which is preliminary data.</text>
</comment>
<sequence length="70" mass="8018">MIRRFLVYLVVGTFLWSVPASAQKFATDEDLTKWIKSLKYETNTVPLANKDGKVIANIKVPKGYKYLNPK</sequence>
<keyword evidence="3" id="KW-1185">Reference proteome</keyword>
<name>A0ABY2MBV5_9LEPT</name>
<evidence type="ECO:0000313" key="2">
    <source>
        <dbReference type="EMBL" id="TGL41210.1"/>
    </source>
</evidence>
<reference evidence="3" key="1">
    <citation type="journal article" date="2019" name="PLoS Negl. Trop. Dis.">
        <title>Revisiting the worldwide diversity of Leptospira species in the environment.</title>
        <authorList>
            <person name="Vincent A.T."/>
            <person name="Schiettekatte O."/>
            <person name="Bourhy P."/>
            <person name="Veyrier F.J."/>
            <person name="Picardeau M."/>
        </authorList>
    </citation>
    <scope>NUCLEOTIDE SEQUENCE [LARGE SCALE GENOMIC DNA]</scope>
    <source>
        <strain evidence="3">201702690</strain>
    </source>
</reference>
<keyword evidence="1" id="KW-0732">Signal</keyword>
<gene>
    <name evidence="2" type="ORF">EHQ53_09490</name>
</gene>
<accession>A0ABY2MBV5</accession>
<proteinExistence type="predicted"/>